<reference evidence="1 2" key="1">
    <citation type="journal article" date="2014" name="Agronomy (Basel)">
        <title>A Draft Genome Sequence for Ensete ventricosum, the Drought-Tolerant Tree Against Hunger.</title>
        <authorList>
            <person name="Harrison J."/>
            <person name="Moore K.A."/>
            <person name="Paszkiewicz K."/>
            <person name="Jones T."/>
            <person name="Grant M."/>
            <person name="Ambacheew D."/>
            <person name="Muzemil S."/>
            <person name="Studholme D.J."/>
        </authorList>
    </citation>
    <scope>NUCLEOTIDE SEQUENCE [LARGE SCALE GENOMIC DNA]</scope>
</reference>
<evidence type="ECO:0000313" key="2">
    <source>
        <dbReference type="Proteomes" id="UP000287651"/>
    </source>
</evidence>
<dbReference type="AlphaFoldDB" id="A0A426X9N6"/>
<name>A0A426X9N6_ENSVE</name>
<dbReference type="EMBL" id="AMZH03023952">
    <property type="protein sequence ID" value="RRT36185.1"/>
    <property type="molecule type" value="Genomic_DNA"/>
</dbReference>
<comment type="caution">
    <text evidence="1">The sequence shown here is derived from an EMBL/GenBank/DDBJ whole genome shotgun (WGS) entry which is preliminary data.</text>
</comment>
<gene>
    <name evidence="1" type="ORF">B296_00045217</name>
</gene>
<dbReference type="Proteomes" id="UP000287651">
    <property type="component" value="Unassembled WGS sequence"/>
</dbReference>
<proteinExistence type="predicted"/>
<organism evidence="1 2">
    <name type="scientific">Ensete ventricosum</name>
    <name type="common">Abyssinian banana</name>
    <name type="synonym">Musa ensete</name>
    <dbReference type="NCBI Taxonomy" id="4639"/>
    <lineage>
        <taxon>Eukaryota</taxon>
        <taxon>Viridiplantae</taxon>
        <taxon>Streptophyta</taxon>
        <taxon>Embryophyta</taxon>
        <taxon>Tracheophyta</taxon>
        <taxon>Spermatophyta</taxon>
        <taxon>Magnoliopsida</taxon>
        <taxon>Liliopsida</taxon>
        <taxon>Zingiberales</taxon>
        <taxon>Musaceae</taxon>
        <taxon>Ensete</taxon>
    </lineage>
</organism>
<accession>A0A426X9N6</accession>
<evidence type="ECO:0000313" key="1">
    <source>
        <dbReference type="EMBL" id="RRT36185.1"/>
    </source>
</evidence>
<protein>
    <submittedName>
        <fullName evidence="1">Uncharacterized protein</fullName>
    </submittedName>
</protein>
<sequence>MRLLQRLTVKVGAACRRGATTCMLSTCRGGWPRPGPLQGWLATAWPPTRGRPTMTKAPYEGATGCGQLVGAADYRAAPTRGGPSG</sequence>